<comment type="caution">
    <text evidence="1">The sequence shown here is derived from an EMBL/GenBank/DDBJ whole genome shotgun (WGS) entry which is preliminary data.</text>
</comment>
<keyword evidence="2" id="KW-1185">Reference proteome</keyword>
<evidence type="ECO:0000313" key="2">
    <source>
        <dbReference type="Proteomes" id="UP000295601"/>
    </source>
</evidence>
<reference evidence="1 2" key="1">
    <citation type="submission" date="2019-03" db="EMBL/GenBank/DDBJ databases">
        <title>Genomic analyses of the natural microbiome of Caenorhabditis elegans.</title>
        <authorList>
            <person name="Samuel B."/>
        </authorList>
    </citation>
    <scope>NUCLEOTIDE SEQUENCE [LARGE SCALE GENOMIC DNA]</scope>
    <source>
        <strain evidence="1 2">JUb18</strain>
    </source>
</reference>
<protein>
    <submittedName>
        <fullName evidence="1">Uncharacterized protein</fullName>
    </submittedName>
</protein>
<proteinExistence type="predicted"/>
<sequence>MTAAAAFLPDTTSADTILDLAVSHPDAAHIAVLEETGITLPHSDTQAVAALSWLVASMTADQLRGLAEKITARI</sequence>
<organism evidence="1 2">
    <name type="scientific">Leucobacter luti</name>
    <dbReference type="NCBI Taxonomy" id="340320"/>
    <lineage>
        <taxon>Bacteria</taxon>
        <taxon>Bacillati</taxon>
        <taxon>Actinomycetota</taxon>
        <taxon>Actinomycetes</taxon>
        <taxon>Micrococcales</taxon>
        <taxon>Microbacteriaceae</taxon>
        <taxon>Leucobacter</taxon>
    </lineage>
</organism>
<dbReference type="AlphaFoldDB" id="A0A4R6RRM6"/>
<gene>
    <name evidence="1" type="ORF">EDF62_3230</name>
</gene>
<name>A0A4R6RRM6_9MICO</name>
<evidence type="ECO:0000313" key="1">
    <source>
        <dbReference type="EMBL" id="TDP89499.1"/>
    </source>
</evidence>
<dbReference type="Proteomes" id="UP000295601">
    <property type="component" value="Unassembled WGS sequence"/>
</dbReference>
<dbReference type="EMBL" id="SNYA01000009">
    <property type="protein sequence ID" value="TDP89499.1"/>
    <property type="molecule type" value="Genomic_DNA"/>
</dbReference>
<dbReference type="RefSeq" id="WP_133617755.1">
    <property type="nucleotide sequence ID" value="NZ_SNYA01000009.1"/>
</dbReference>
<accession>A0A4R6RRM6</accession>